<dbReference type="Proteomes" id="UP000015106">
    <property type="component" value="Chromosome 3"/>
</dbReference>
<dbReference type="AlphaFoldDB" id="A0A8R7PSX1"/>
<keyword evidence="3" id="KW-1185">Reference proteome</keyword>
<evidence type="ECO:0000313" key="2">
    <source>
        <dbReference type="EnsemblPlants" id="TuG1812G0300002570.01.T01"/>
    </source>
</evidence>
<evidence type="ECO:0000256" key="1">
    <source>
        <dbReference type="SAM" id="MobiDB-lite"/>
    </source>
</evidence>
<sequence>MKEGRRPPGLTWWACRRRRGEASAESWSCSRRSTARSRPQWPRGLDPDGGRKSWRRRAGIPCRRRRQPPPRAAGARPRSRSCRRRSCSSRSCSCPWRCSP</sequence>
<reference evidence="2" key="2">
    <citation type="submission" date="2018-03" db="EMBL/GenBank/DDBJ databases">
        <title>The Triticum urartu genome reveals the dynamic nature of wheat genome evolution.</title>
        <authorList>
            <person name="Ling H."/>
            <person name="Ma B."/>
            <person name="Shi X."/>
            <person name="Liu H."/>
            <person name="Dong L."/>
            <person name="Sun H."/>
            <person name="Cao Y."/>
            <person name="Gao Q."/>
            <person name="Zheng S."/>
            <person name="Li Y."/>
            <person name="Yu Y."/>
            <person name="Du H."/>
            <person name="Qi M."/>
            <person name="Li Y."/>
            <person name="Yu H."/>
            <person name="Cui Y."/>
            <person name="Wang N."/>
            <person name="Chen C."/>
            <person name="Wu H."/>
            <person name="Zhao Y."/>
            <person name="Zhang J."/>
            <person name="Li Y."/>
            <person name="Zhou W."/>
            <person name="Zhang B."/>
            <person name="Hu W."/>
            <person name="Eijk M."/>
            <person name="Tang J."/>
            <person name="Witsenboer H."/>
            <person name="Zhao S."/>
            <person name="Li Z."/>
            <person name="Zhang A."/>
            <person name="Wang D."/>
            <person name="Liang C."/>
        </authorList>
    </citation>
    <scope>NUCLEOTIDE SEQUENCE [LARGE SCALE GENOMIC DNA]</scope>
    <source>
        <strain evidence="2">cv. G1812</strain>
    </source>
</reference>
<dbReference type="Gramene" id="TuG1812G0300002570.01.T01">
    <property type="protein sequence ID" value="TuG1812G0300002570.01.T01"/>
    <property type="gene ID" value="TuG1812G0300002570.01"/>
</dbReference>
<feature type="compositionally biased region" description="Low complexity" evidence="1">
    <location>
        <begin position="88"/>
        <end position="100"/>
    </location>
</feature>
<reference evidence="2" key="3">
    <citation type="submission" date="2022-06" db="UniProtKB">
        <authorList>
            <consortium name="EnsemblPlants"/>
        </authorList>
    </citation>
    <scope>IDENTIFICATION</scope>
</reference>
<name>A0A8R7PSX1_TRIUA</name>
<proteinExistence type="predicted"/>
<dbReference type="EnsemblPlants" id="TuG1812G0300002570.01.T01">
    <property type="protein sequence ID" value="TuG1812G0300002570.01.T01"/>
    <property type="gene ID" value="TuG1812G0300002570.01"/>
</dbReference>
<feature type="compositionally biased region" description="Basic residues" evidence="1">
    <location>
        <begin position="77"/>
        <end position="87"/>
    </location>
</feature>
<accession>A0A8R7PSX1</accession>
<feature type="compositionally biased region" description="Basic residues" evidence="1">
    <location>
        <begin position="52"/>
        <end position="68"/>
    </location>
</feature>
<protein>
    <submittedName>
        <fullName evidence="2">Uncharacterized protein</fullName>
    </submittedName>
</protein>
<organism evidence="2 3">
    <name type="scientific">Triticum urartu</name>
    <name type="common">Red wild einkorn</name>
    <name type="synonym">Crithodium urartu</name>
    <dbReference type="NCBI Taxonomy" id="4572"/>
    <lineage>
        <taxon>Eukaryota</taxon>
        <taxon>Viridiplantae</taxon>
        <taxon>Streptophyta</taxon>
        <taxon>Embryophyta</taxon>
        <taxon>Tracheophyta</taxon>
        <taxon>Spermatophyta</taxon>
        <taxon>Magnoliopsida</taxon>
        <taxon>Liliopsida</taxon>
        <taxon>Poales</taxon>
        <taxon>Poaceae</taxon>
        <taxon>BOP clade</taxon>
        <taxon>Pooideae</taxon>
        <taxon>Triticodae</taxon>
        <taxon>Triticeae</taxon>
        <taxon>Triticinae</taxon>
        <taxon>Triticum</taxon>
    </lineage>
</organism>
<feature type="region of interest" description="Disordered" evidence="1">
    <location>
        <begin position="19"/>
        <end position="100"/>
    </location>
</feature>
<evidence type="ECO:0000313" key="3">
    <source>
        <dbReference type="Proteomes" id="UP000015106"/>
    </source>
</evidence>
<reference evidence="3" key="1">
    <citation type="journal article" date="2013" name="Nature">
        <title>Draft genome of the wheat A-genome progenitor Triticum urartu.</title>
        <authorList>
            <person name="Ling H.Q."/>
            <person name="Zhao S."/>
            <person name="Liu D."/>
            <person name="Wang J."/>
            <person name="Sun H."/>
            <person name="Zhang C."/>
            <person name="Fan H."/>
            <person name="Li D."/>
            <person name="Dong L."/>
            <person name="Tao Y."/>
            <person name="Gao C."/>
            <person name="Wu H."/>
            <person name="Li Y."/>
            <person name="Cui Y."/>
            <person name="Guo X."/>
            <person name="Zheng S."/>
            <person name="Wang B."/>
            <person name="Yu K."/>
            <person name="Liang Q."/>
            <person name="Yang W."/>
            <person name="Lou X."/>
            <person name="Chen J."/>
            <person name="Feng M."/>
            <person name="Jian J."/>
            <person name="Zhang X."/>
            <person name="Luo G."/>
            <person name="Jiang Y."/>
            <person name="Liu J."/>
            <person name="Wang Z."/>
            <person name="Sha Y."/>
            <person name="Zhang B."/>
            <person name="Wu H."/>
            <person name="Tang D."/>
            <person name="Shen Q."/>
            <person name="Xue P."/>
            <person name="Zou S."/>
            <person name="Wang X."/>
            <person name="Liu X."/>
            <person name="Wang F."/>
            <person name="Yang Y."/>
            <person name="An X."/>
            <person name="Dong Z."/>
            <person name="Zhang K."/>
            <person name="Zhang X."/>
            <person name="Luo M.C."/>
            <person name="Dvorak J."/>
            <person name="Tong Y."/>
            <person name="Wang J."/>
            <person name="Yang H."/>
            <person name="Li Z."/>
            <person name="Wang D."/>
            <person name="Zhang A."/>
            <person name="Wang J."/>
        </authorList>
    </citation>
    <scope>NUCLEOTIDE SEQUENCE</scope>
    <source>
        <strain evidence="3">cv. G1812</strain>
    </source>
</reference>